<feature type="domain" description="ABM" evidence="1">
    <location>
        <begin position="121"/>
        <end position="212"/>
    </location>
</feature>
<feature type="domain" description="ABM" evidence="1">
    <location>
        <begin position="2"/>
        <end position="91"/>
    </location>
</feature>
<reference evidence="4 5" key="1">
    <citation type="submission" date="2019-11" db="EMBL/GenBank/DDBJ databases">
        <authorList>
            <person name="Cho J.-C."/>
        </authorList>
    </citation>
    <scope>NUCLEOTIDE SEQUENCE [LARGE SCALE GENOMIC DNA]</scope>
    <source>
        <strain evidence="3 4">JH1073</strain>
        <strain evidence="2 5">JH702</strain>
    </source>
</reference>
<dbReference type="InterPro" id="IPR011008">
    <property type="entry name" value="Dimeric_a/b-barrel"/>
</dbReference>
<name>A0AAJ5ZEX1_9CHLR</name>
<dbReference type="EMBL" id="WMBE01000003">
    <property type="protein sequence ID" value="MDG0867659.1"/>
    <property type="molecule type" value="Genomic_DNA"/>
</dbReference>
<evidence type="ECO:0000313" key="5">
    <source>
        <dbReference type="Proteomes" id="UP001321249"/>
    </source>
</evidence>
<dbReference type="GO" id="GO:0016491">
    <property type="term" value="F:oxidoreductase activity"/>
    <property type="evidence" value="ECO:0007669"/>
    <property type="project" value="TreeGrafter"/>
</dbReference>
<dbReference type="Proteomes" id="UP001321249">
    <property type="component" value="Unassembled WGS sequence"/>
</dbReference>
<dbReference type="InterPro" id="IPR007138">
    <property type="entry name" value="ABM_dom"/>
</dbReference>
<keyword evidence="4" id="KW-1185">Reference proteome</keyword>
<dbReference type="EMBL" id="CP046147">
    <property type="protein sequence ID" value="WFG39973.1"/>
    <property type="molecule type" value="Genomic_DNA"/>
</dbReference>
<protein>
    <recommendedName>
        <fullName evidence="1">ABM domain-containing protein</fullName>
    </recommendedName>
</protein>
<dbReference type="InterPro" id="IPR050744">
    <property type="entry name" value="AI-2_Isomerase_LsrG"/>
</dbReference>
<dbReference type="Gene3D" id="3.30.70.100">
    <property type="match status" value="2"/>
</dbReference>
<dbReference type="PANTHER" id="PTHR33336">
    <property type="entry name" value="QUINOL MONOOXYGENASE YGIN-RELATED"/>
    <property type="match status" value="1"/>
</dbReference>
<dbReference type="GO" id="GO:0005829">
    <property type="term" value="C:cytosol"/>
    <property type="evidence" value="ECO:0007669"/>
    <property type="project" value="TreeGrafter"/>
</dbReference>
<organism evidence="3 4">
    <name type="scientific">Candidatus Lucifugimonas marina</name>
    <dbReference type="NCBI Taxonomy" id="3038979"/>
    <lineage>
        <taxon>Bacteria</taxon>
        <taxon>Bacillati</taxon>
        <taxon>Chloroflexota</taxon>
        <taxon>Dehalococcoidia</taxon>
        <taxon>SAR202 cluster</taxon>
        <taxon>Candidatus Lucifugimonadales</taxon>
        <taxon>Candidatus Lucifugimonadaceae</taxon>
        <taxon>Candidatus Lucifugimonas</taxon>
    </lineage>
</organism>
<evidence type="ECO:0000313" key="3">
    <source>
        <dbReference type="EMBL" id="WFG39973.1"/>
    </source>
</evidence>
<dbReference type="Pfam" id="PF03992">
    <property type="entry name" value="ABM"/>
    <property type="match status" value="2"/>
</dbReference>
<reference evidence="4" key="3">
    <citation type="submission" date="2023-06" db="EMBL/GenBank/DDBJ databases">
        <title>Pangenomics reveal diversification of enzyme families and niche specialization in globally abundant SAR202 bacteria.</title>
        <authorList>
            <person name="Saw J.H.W."/>
        </authorList>
    </citation>
    <scope>NUCLEOTIDE SEQUENCE [LARGE SCALE GENOMIC DNA]</scope>
    <source>
        <strain evidence="4">JH1073</strain>
    </source>
</reference>
<sequence length="231" mass="26208">MYILMVRLKVKADRVDDFIEASIGDAKGSVLNEPGCRRFDIVQAADDPTSFAFTEVYNDEAAFAAHGEMPHFKVWQEAVGDMFDGEVGVSFCKPVFPRGDANWDSYRAHIVDDPYFASSLHVIHAPKFVKEEHVDAFIESVSKDGVGSTHEEQGCLRFDVYQNVNDPTELYLYEVYANPDAFEYHKGTPHIKQWVEDVKDMYDTSRDGGARVGRNVWPPDNWAWSSGKPTW</sequence>
<dbReference type="PROSITE" id="PS51725">
    <property type="entry name" value="ABM"/>
    <property type="match status" value="2"/>
</dbReference>
<dbReference type="PANTHER" id="PTHR33336:SF1">
    <property type="entry name" value="(4S)-4-HYDROXY-5-PHOSPHONOOXYPENTANE-2,3-DIONE ISOMERASE"/>
    <property type="match status" value="1"/>
</dbReference>
<evidence type="ECO:0000313" key="4">
    <source>
        <dbReference type="Proteomes" id="UP001219901"/>
    </source>
</evidence>
<dbReference type="SUPFAM" id="SSF54909">
    <property type="entry name" value="Dimeric alpha+beta barrel"/>
    <property type="match status" value="2"/>
</dbReference>
<gene>
    <name evidence="2" type="ORF">GKO46_11330</name>
    <name evidence="3" type="ORF">GKO48_10205</name>
</gene>
<dbReference type="Proteomes" id="UP001219901">
    <property type="component" value="Chromosome"/>
</dbReference>
<accession>A0AAJ5ZEX1</accession>
<proteinExistence type="predicted"/>
<evidence type="ECO:0000313" key="2">
    <source>
        <dbReference type="EMBL" id="MDG0867659.1"/>
    </source>
</evidence>
<reference evidence="3" key="2">
    <citation type="journal article" date="2023" name="Nat. Commun.">
        <title>Cultivation of marine bacteria of the SAR202 clade.</title>
        <authorList>
            <person name="Lim Y."/>
            <person name="Seo J.H."/>
            <person name="Giovannoni S.J."/>
            <person name="Kang I."/>
            <person name="Cho J.C."/>
        </authorList>
    </citation>
    <scope>NUCLEOTIDE SEQUENCE</scope>
    <source>
        <strain evidence="3">JH1073</strain>
    </source>
</reference>
<dbReference type="AlphaFoldDB" id="A0AAJ5ZEX1"/>
<evidence type="ECO:0000259" key="1">
    <source>
        <dbReference type="PROSITE" id="PS51725"/>
    </source>
</evidence>
<dbReference type="RefSeq" id="WP_342826231.1">
    <property type="nucleotide sequence ID" value="NZ_CP046146.1"/>
</dbReference>